<dbReference type="InterPro" id="IPR027417">
    <property type="entry name" value="P-loop_NTPase"/>
</dbReference>
<feature type="transmembrane region" description="Helical" evidence="1">
    <location>
        <begin position="98"/>
        <end position="119"/>
    </location>
</feature>
<dbReference type="InterPro" id="IPR008571">
    <property type="entry name" value="HerA-like"/>
</dbReference>
<comment type="caution">
    <text evidence="3">The sequence shown here is derived from an EMBL/GenBank/DDBJ whole genome shotgun (WGS) entry which is preliminary data.</text>
</comment>
<dbReference type="AlphaFoldDB" id="A0A916J6V6"/>
<feature type="domain" description="AAA+ ATPase" evidence="2">
    <location>
        <begin position="432"/>
        <end position="675"/>
    </location>
</feature>
<keyword evidence="4" id="KW-1185">Reference proteome</keyword>
<dbReference type="Proteomes" id="UP000742786">
    <property type="component" value="Unassembled WGS sequence"/>
</dbReference>
<dbReference type="PANTHER" id="PTHR42957">
    <property type="entry name" value="HELICASE MJ1565-RELATED"/>
    <property type="match status" value="1"/>
</dbReference>
<evidence type="ECO:0000313" key="4">
    <source>
        <dbReference type="Proteomes" id="UP000742786"/>
    </source>
</evidence>
<accession>A0A916J6V6</accession>
<dbReference type="SMART" id="SM00382">
    <property type="entry name" value="AAA"/>
    <property type="match status" value="1"/>
</dbReference>
<dbReference type="InterPro" id="IPR003593">
    <property type="entry name" value="AAA+_ATPase"/>
</dbReference>
<evidence type="ECO:0000256" key="1">
    <source>
        <dbReference type="SAM" id="Phobius"/>
    </source>
</evidence>
<evidence type="ECO:0000313" key="3">
    <source>
        <dbReference type="EMBL" id="CAG4885095.1"/>
    </source>
</evidence>
<reference evidence="3" key="1">
    <citation type="submission" date="2021-04" db="EMBL/GenBank/DDBJ databases">
        <authorList>
            <person name="Hornung B."/>
        </authorList>
    </citation>
    <scope>NUCLEOTIDE SEQUENCE</scope>
    <source>
        <strain evidence="3">G5G6</strain>
    </source>
</reference>
<dbReference type="PANTHER" id="PTHR42957:SF1">
    <property type="entry name" value="HELICASE MJ1565-RELATED"/>
    <property type="match status" value="1"/>
</dbReference>
<evidence type="ECO:0000259" key="2">
    <source>
        <dbReference type="SMART" id="SM00382"/>
    </source>
</evidence>
<dbReference type="Gene3D" id="3.40.50.300">
    <property type="entry name" value="P-loop containing nucleotide triphosphate hydrolases"/>
    <property type="match status" value="1"/>
</dbReference>
<dbReference type="InterPro" id="IPR002789">
    <property type="entry name" value="HerA_central"/>
</dbReference>
<keyword evidence="1" id="KW-0812">Transmembrane</keyword>
<keyword evidence="1" id="KW-1133">Transmembrane helix</keyword>
<keyword evidence="1" id="KW-0472">Membrane</keyword>
<proteinExistence type="predicted"/>
<dbReference type="SUPFAM" id="SSF52540">
    <property type="entry name" value="P-loop containing nucleoside triphosphate hydrolases"/>
    <property type="match status" value="1"/>
</dbReference>
<feature type="transmembrane region" description="Helical" evidence="1">
    <location>
        <begin position="167"/>
        <end position="186"/>
    </location>
</feature>
<gene>
    <name evidence="3" type="ORF">GTOL_12978</name>
</gene>
<dbReference type="EMBL" id="CAJQUM010000001">
    <property type="protein sequence ID" value="CAG4885095.1"/>
    <property type="molecule type" value="Genomic_DNA"/>
</dbReference>
<protein>
    <recommendedName>
        <fullName evidence="2">AAA+ ATPase domain-containing protein</fullName>
    </recommendedName>
</protein>
<dbReference type="PROSITE" id="PS51257">
    <property type="entry name" value="PROKAR_LIPOPROTEIN"/>
    <property type="match status" value="1"/>
</dbReference>
<feature type="transmembrane region" description="Helical" evidence="1">
    <location>
        <begin position="19"/>
        <end position="38"/>
    </location>
</feature>
<dbReference type="Pfam" id="PF01935">
    <property type="entry name" value="DUF87"/>
    <property type="match status" value="1"/>
</dbReference>
<name>A0A916J6V6_9PROT</name>
<sequence length="704" mass="79047">MVARCSCTNTFIGGCMNKVYRLALIALSAAALVVVGYFVTGSLEFITKDFWFTSGLLLLILLSLIDQPFFSKDSNIFVNAVTAAISLLLVEEKNRDSIFWIFSCVTLYLLLSSYLLLWIRQKALSEESSGVKFISRLNREIGKPESLFSAFFLWGAYKQFGAGTTGFNALLMFWVVFIVLSLPTLAKTIEEFFASRDVGNEQNALGKIFGVQSKNTFLVKLFDAPDRSCPASLFDFVEFQYSTDGRIRKGLLLDVYLLNQEQWVKVLSNSQIENIFSNCAMLGRHTLDVVYKLENIPKNDFLNRFVGIITDNSRISYIRFVFNSRIEISEGQLLQVSVNGKEVLYQIVEGVTKIETLEQKNQTGLIVGEAIQLGTWNTEKLQFEQFGWVPEVNSPVFLASNIDEPAINDGEVVIGVIPNTNYPVALNKATAMSHHMAIIGVTGTGKSVFSRNLIREFLKDDDTKVICIDFTGEYLGKFNDLNPSQVIPNETAEQLFKDIDFIEKTIADNYNKDNDQTRNKKREVSAAVHKGIKEFLEGDGQLSIFELPHVENTSGVLTYTKTFFRVLFHIAKTEQNFGKRVCLVLEEAHTIVPEWNFSGVSDKISQPLLNSIAQIALQGRKYNIGLMVIAQRTANVSKTILTQCNTIVAFQEFDKTSSDFLANYFGQDIVGSLPKLKFRQAIAAGKAFRSSVPMIFEIPEINEQ</sequence>
<organism evidence="3 4">
    <name type="scientific">Georgfuchsia toluolica</name>
    <dbReference type="NCBI Taxonomy" id="424218"/>
    <lineage>
        <taxon>Bacteria</taxon>
        <taxon>Pseudomonadati</taxon>
        <taxon>Pseudomonadota</taxon>
        <taxon>Betaproteobacteria</taxon>
        <taxon>Nitrosomonadales</taxon>
        <taxon>Sterolibacteriaceae</taxon>
        <taxon>Georgfuchsia</taxon>
    </lineage>
</organism>